<dbReference type="RefSeq" id="WP_142410955.1">
    <property type="nucleotide sequence ID" value="NZ_WKQF01000002.1"/>
</dbReference>
<sequence>MRKVLYLINSLKNGGPVNMLYSLCKYLDNTQYKIYVMALKKCDINARDFSNLNCELIIINENNKLKRINKAFEEIKRISPDIIHSHGGLADWINVHTKNGSKKITTIHCDPDIDLIMKYGKVKGTIVANIFLHNLKRMDCPIACSETISNKIYENRKVKFDYIRNGIDPTMLVVNKSIKRSELKIEESDTVYAFCGYLSKRKNVKFLIEVFNTLPNNYKLLVIGDGDELVALKTSAKKDNVIFVGKVSTPANYLQLSDYFISASLSEGLPMAVMEGMALGLPPVLSRIDSHIEVKKCCEEGIELFDLDNVDDLSTIIKNKVKDDKINSLVKNCAYNYLHAKRMALEYQEKYKDLIRNGDQ</sequence>
<feature type="domain" description="Glycosyl transferase family 1" evidence="1">
    <location>
        <begin position="177"/>
        <end position="325"/>
    </location>
</feature>
<dbReference type="PANTHER" id="PTHR45947:SF3">
    <property type="entry name" value="SULFOQUINOVOSYL TRANSFERASE SQD2"/>
    <property type="match status" value="1"/>
</dbReference>
<dbReference type="AlphaFoldDB" id="A0A6G1ZWM2"/>
<dbReference type="Gene3D" id="3.40.50.2000">
    <property type="entry name" value="Glycogen Phosphorylase B"/>
    <property type="match status" value="2"/>
</dbReference>
<dbReference type="EMBL" id="WKQG01000002">
    <property type="protein sequence ID" value="MSC67920.1"/>
    <property type="molecule type" value="Genomic_DNA"/>
</dbReference>
<organism evidence="3">
    <name type="scientific">Faecalibacterium prausnitzii</name>
    <dbReference type="NCBI Taxonomy" id="853"/>
    <lineage>
        <taxon>Bacteria</taxon>
        <taxon>Bacillati</taxon>
        <taxon>Bacillota</taxon>
        <taxon>Clostridia</taxon>
        <taxon>Eubacteriales</taxon>
        <taxon>Oscillospiraceae</taxon>
        <taxon>Faecalibacterium</taxon>
    </lineage>
</organism>
<feature type="domain" description="Glycosyltransferase subfamily 4-like N-terminal" evidence="2">
    <location>
        <begin position="14"/>
        <end position="169"/>
    </location>
</feature>
<protein>
    <submittedName>
        <fullName evidence="3">Glycosyltransferase</fullName>
    </submittedName>
</protein>
<gene>
    <name evidence="3" type="ORF">GKD79_03235</name>
</gene>
<dbReference type="GO" id="GO:0016757">
    <property type="term" value="F:glycosyltransferase activity"/>
    <property type="evidence" value="ECO:0007669"/>
    <property type="project" value="InterPro"/>
</dbReference>
<dbReference type="InterPro" id="IPR001296">
    <property type="entry name" value="Glyco_trans_1"/>
</dbReference>
<dbReference type="InterPro" id="IPR050194">
    <property type="entry name" value="Glycosyltransferase_grp1"/>
</dbReference>
<evidence type="ECO:0000313" key="3">
    <source>
        <dbReference type="EMBL" id="MSC67920.1"/>
    </source>
</evidence>
<evidence type="ECO:0000259" key="1">
    <source>
        <dbReference type="Pfam" id="PF00534"/>
    </source>
</evidence>
<dbReference type="Pfam" id="PF00534">
    <property type="entry name" value="Glycos_transf_1"/>
    <property type="match status" value="1"/>
</dbReference>
<keyword evidence="3" id="KW-0808">Transferase</keyword>
<accession>A0A6G1ZWM2</accession>
<proteinExistence type="predicted"/>
<dbReference type="Pfam" id="PF13439">
    <property type="entry name" value="Glyco_transf_4"/>
    <property type="match status" value="1"/>
</dbReference>
<dbReference type="SUPFAM" id="SSF53756">
    <property type="entry name" value="UDP-Glycosyltransferase/glycogen phosphorylase"/>
    <property type="match status" value="1"/>
</dbReference>
<reference evidence="3" key="1">
    <citation type="journal article" date="2019" name="Nat. Med.">
        <title>A library of human gut bacterial isolates paired with longitudinal multiomics data enables mechanistic microbiome research.</title>
        <authorList>
            <person name="Poyet M."/>
            <person name="Groussin M."/>
            <person name="Gibbons S.M."/>
            <person name="Avila-Pacheco J."/>
            <person name="Jiang X."/>
            <person name="Kearney S.M."/>
            <person name="Perrotta A.R."/>
            <person name="Berdy B."/>
            <person name="Zhao S."/>
            <person name="Lieberman T.D."/>
            <person name="Swanson P.K."/>
            <person name="Smith M."/>
            <person name="Roesemann S."/>
            <person name="Alexander J.E."/>
            <person name="Rich S.A."/>
            <person name="Livny J."/>
            <person name="Vlamakis H."/>
            <person name="Clish C."/>
            <person name="Bullock K."/>
            <person name="Deik A."/>
            <person name="Scott J."/>
            <person name="Pierce K.A."/>
            <person name="Xavier R.J."/>
            <person name="Alm E.J."/>
        </authorList>
    </citation>
    <scope>NUCLEOTIDE SEQUENCE</scope>
    <source>
        <strain evidence="3">BIOML-B7</strain>
    </source>
</reference>
<dbReference type="InterPro" id="IPR028098">
    <property type="entry name" value="Glyco_trans_4-like_N"/>
</dbReference>
<evidence type="ECO:0000259" key="2">
    <source>
        <dbReference type="Pfam" id="PF13439"/>
    </source>
</evidence>
<name>A0A6G1ZWM2_9FIRM</name>
<dbReference type="PANTHER" id="PTHR45947">
    <property type="entry name" value="SULFOQUINOVOSYL TRANSFERASE SQD2"/>
    <property type="match status" value="1"/>
</dbReference>
<comment type="caution">
    <text evidence="3">The sequence shown here is derived from an EMBL/GenBank/DDBJ whole genome shotgun (WGS) entry which is preliminary data.</text>
</comment>